<keyword evidence="8 14" id="KW-0915">Sodium</keyword>
<evidence type="ECO:0000256" key="8">
    <source>
        <dbReference type="ARBA" id="ARBA00023053"/>
    </source>
</evidence>
<evidence type="ECO:0000256" key="12">
    <source>
        <dbReference type="ARBA" id="ARBA00033708"/>
    </source>
</evidence>
<feature type="transmembrane region" description="Helical" evidence="14">
    <location>
        <begin position="234"/>
        <end position="255"/>
    </location>
</feature>
<evidence type="ECO:0000256" key="7">
    <source>
        <dbReference type="ARBA" id="ARBA00022989"/>
    </source>
</evidence>
<feature type="transmembrane region" description="Helical" evidence="14">
    <location>
        <begin position="124"/>
        <end position="142"/>
    </location>
</feature>
<dbReference type="Gene3D" id="1.20.1730.10">
    <property type="entry name" value="Sodium/glucose cotransporter"/>
    <property type="match status" value="1"/>
</dbReference>
<dbReference type="PANTHER" id="PTHR48086:SF3">
    <property type="entry name" value="SODIUM_PROLINE SYMPORTER"/>
    <property type="match status" value="1"/>
</dbReference>
<feature type="transmembrane region" description="Helical" evidence="14">
    <location>
        <begin position="75"/>
        <end position="93"/>
    </location>
</feature>
<keyword evidence="5 14" id="KW-0812">Transmembrane</keyword>
<dbReference type="EMBL" id="CP118605">
    <property type="protein sequence ID" value="WGL16294.1"/>
    <property type="molecule type" value="Genomic_DNA"/>
</dbReference>
<feature type="transmembrane region" description="Helical" evidence="14">
    <location>
        <begin position="320"/>
        <end position="344"/>
    </location>
</feature>
<dbReference type="Proteomes" id="UP001236500">
    <property type="component" value="Chromosome"/>
</dbReference>
<dbReference type="PROSITE" id="PS50283">
    <property type="entry name" value="NA_SOLUT_SYMP_3"/>
    <property type="match status" value="1"/>
</dbReference>
<evidence type="ECO:0000313" key="15">
    <source>
        <dbReference type="EMBL" id="WGL16294.1"/>
    </source>
</evidence>
<keyword evidence="10 14" id="KW-0472">Membrane</keyword>
<dbReference type="RefSeq" id="WP_280319861.1">
    <property type="nucleotide sequence ID" value="NZ_CP118605.1"/>
</dbReference>
<feature type="transmembrane region" description="Helical" evidence="14">
    <location>
        <begin position="194"/>
        <end position="214"/>
    </location>
</feature>
<name>A0ABY8NCY6_9GAMM</name>
<keyword evidence="3 14" id="KW-0813">Transport</keyword>
<sequence length="488" mass="51727">MNTTTVLITLIAYKTLLIVIGIWAQRRTHTSEDYFLGGRNLGPVVAAISYSASATSAWTLLGVSGIAYVAGLSTLWIAAGAIVGCAVAWLWVAPRMMRFSRTHNIITLTEFLAHDSDARNQKRITIFASAVIVLSFVVYISSQFQGAGNTFSSTFDLGRSESILIGATIIMIYTLLGGFWAVSLTDTLQGMLMAVAAILLPVAAWVAVGGWEGFSSGLVAVSSPQQLSLSGGNIGLGILGFIAGNLAIGIGTFGQPHLLTRFMALRDERALKQARWIAIGWYTLVFSGMCFLGLAGHILLPQSPTPETIFFDLTGLLFSPVVSGLLLAAVLSAIMSTADSLLLVCASSLSWDLGLGKRFAERPLLVSRAAIVAICALSAWVALALPATIFERVLFAWVAIGSAFGPLVFVRLAGIRVRSPGTLLSMVTGFVLAVALYLAPNTLGQAFERLIPFTCGLVLLLVFRIRAGAVSTANTENPSATGYSQQQP</sequence>
<evidence type="ECO:0000256" key="13">
    <source>
        <dbReference type="RuleBase" id="RU362091"/>
    </source>
</evidence>
<dbReference type="InterPro" id="IPR050277">
    <property type="entry name" value="Sodium:Solute_Symporter"/>
</dbReference>
<proteinExistence type="inferred from homology"/>
<dbReference type="PANTHER" id="PTHR48086">
    <property type="entry name" value="SODIUM/PROLINE SYMPORTER-RELATED"/>
    <property type="match status" value="1"/>
</dbReference>
<protein>
    <recommendedName>
        <fullName evidence="14">Sodium/proline symporter</fullName>
    </recommendedName>
    <alternativeName>
        <fullName evidence="14">Proline permease</fullName>
    </alternativeName>
</protein>
<comment type="subcellular location">
    <subcellularLocation>
        <location evidence="14">Cell inner membrane</location>
        <topology evidence="14">Multi-pass membrane protein</topology>
    </subcellularLocation>
    <subcellularLocation>
        <location evidence="1">Cell membrane</location>
        <topology evidence="1">Multi-pass membrane protein</topology>
    </subcellularLocation>
</comment>
<feature type="transmembrane region" description="Helical" evidence="14">
    <location>
        <begin position="394"/>
        <end position="414"/>
    </location>
</feature>
<gene>
    <name evidence="15" type="ORF">PVT68_16185</name>
</gene>
<keyword evidence="11 14" id="KW-0739">Sodium transport</keyword>
<evidence type="ECO:0000256" key="11">
    <source>
        <dbReference type="ARBA" id="ARBA00023201"/>
    </source>
</evidence>
<evidence type="ECO:0000256" key="6">
    <source>
        <dbReference type="ARBA" id="ARBA00022847"/>
    </source>
</evidence>
<keyword evidence="14" id="KW-0997">Cell inner membrane</keyword>
<feature type="transmembrane region" description="Helical" evidence="14">
    <location>
        <begin position="276"/>
        <end position="300"/>
    </location>
</feature>
<evidence type="ECO:0000256" key="4">
    <source>
        <dbReference type="ARBA" id="ARBA00022475"/>
    </source>
</evidence>
<keyword evidence="14" id="KW-0029">Amino-acid transport</keyword>
<dbReference type="CDD" id="cd11475">
    <property type="entry name" value="SLC5sbd_PutP"/>
    <property type="match status" value="1"/>
</dbReference>
<evidence type="ECO:0000256" key="10">
    <source>
        <dbReference type="ARBA" id="ARBA00023136"/>
    </source>
</evidence>
<keyword evidence="6 14" id="KW-0769">Symport</keyword>
<evidence type="ECO:0000313" key="16">
    <source>
        <dbReference type="Proteomes" id="UP001236500"/>
    </source>
</evidence>
<feature type="transmembrane region" description="Helical" evidence="14">
    <location>
        <begin position="162"/>
        <end position="182"/>
    </location>
</feature>
<keyword evidence="16" id="KW-1185">Reference proteome</keyword>
<keyword evidence="9 14" id="KW-0406">Ion transport</keyword>
<evidence type="ECO:0000256" key="5">
    <source>
        <dbReference type="ARBA" id="ARBA00022692"/>
    </source>
</evidence>
<dbReference type="InterPro" id="IPR011851">
    <property type="entry name" value="Na/Pro_symporter"/>
</dbReference>
<dbReference type="Pfam" id="PF00474">
    <property type="entry name" value="SSF"/>
    <property type="match status" value="1"/>
</dbReference>
<accession>A0ABY8NCY6</accession>
<evidence type="ECO:0000256" key="2">
    <source>
        <dbReference type="ARBA" id="ARBA00006434"/>
    </source>
</evidence>
<feature type="transmembrane region" description="Helical" evidence="14">
    <location>
        <begin position="6"/>
        <end position="24"/>
    </location>
</feature>
<feature type="transmembrane region" description="Helical" evidence="14">
    <location>
        <begin position="365"/>
        <end position="388"/>
    </location>
</feature>
<evidence type="ECO:0000256" key="1">
    <source>
        <dbReference type="ARBA" id="ARBA00004651"/>
    </source>
</evidence>
<reference evidence="15 16" key="1">
    <citation type="submission" date="2023-02" db="EMBL/GenBank/DDBJ databases">
        <title>Description and genomic characterization of Microbulbifer bruguierae sp. nov., isolated from the sediment of mangrove plant Bruguiera sexangula.</title>
        <authorList>
            <person name="Long M."/>
        </authorList>
    </citation>
    <scope>NUCLEOTIDE SEQUENCE [LARGE SCALE GENOMIC DNA]</scope>
    <source>
        <strain evidence="15 16">H12</strain>
    </source>
</reference>
<feature type="transmembrane region" description="Helical" evidence="14">
    <location>
        <begin position="421"/>
        <end position="440"/>
    </location>
</feature>
<organism evidence="15 16">
    <name type="scientific">Microbulbifer bruguierae</name>
    <dbReference type="NCBI Taxonomy" id="3029061"/>
    <lineage>
        <taxon>Bacteria</taxon>
        <taxon>Pseudomonadati</taxon>
        <taxon>Pseudomonadota</taxon>
        <taxon>Gammaproteobacteria</taxon>
        <taxon>Cellvibrionales</taxon>
        <taxon>Microbulbiferaceae</taxon>
        <taxon>Microbulbifer</taxon>
    </lineage>
</organism>
<comment type="similarity">
    <text evidence="2 13">Belongs to the sodium:solute symporter (SSF) (TC 2.A.21) family.</text>
</comment>
<evidence type="ECO:0000256" key="9">
    <source>
        <dbReference type="ARBA" id="ARBA00023065"/>
    </source>
</evidence>
<keyword evidence="7 14" id="KW-1133">Transmembrane helix</keyword>
<evidence type="ECO:0000256" key="14">
    <source>
        <dbReference type="RuleBase" id="RU366012"/>
    </source>
</evidence>
<keyword evidence="4" id="KW-1003">Cell membrane</keyword>
<evidence type="ECO:0000256" key="3">
    <source>
        <dbReference type="ARBA" id="ARBA00022448"/>
    </source>
</evidence>
<comment type="function">
    <text evidence="14">Catalyzes the sodium-dependent uptake of extracellular L-proline.</text>
</comment>
<comment type="catalytic activity">
    <reaction evidence="12">
        <text>L-proline(in) + Na(+)(in) = L-proline(out) + Na(+)(out)</text>
        <dbReference type="Rhea" id="RHEA:28967"/>
        <dbReference type="ChEBI" id="CHEBI:29101"/>
        <dbReference type="ChEBI" id="CHEBI:60039"/>
    </reaction>
</comment>
<dbReference type="InterPro" id="IPR038377">
    <property type="entry name" value="Na/Glc_symporter_sf"/>
</dbReference>
<dbReference type="InterPro" id="IPR001734">
    <property type="entry name" value="Na/solute_symporter"/>
</dbReference>
<feature type="transmembrane region" description="Helical" evidence="14">
    <location>
        <begin position="44"/>
        <end position="69"/>
    </location>
</feature>
<feature type="transmembrane region" description="Helical" evidence="14">
    <location>
        <begin position="446"/>
        <end position="463"/>
    </location>
</feature>